<dbReference type="WBParaSite" id="MBELARI_LOCUS3364">
    <property type="protein sequence ID" value="MBELARI_LOCUS3364"/>
    <property type="gene ID" value="MBELARI_LOCUS3364"/>
</dbReference>
<dbReference type="AlphaFoldDB" id="A0AAF3J8M4"/>
<reference evidence="3" key="1">
    <citation type="submission" date="2024-02" db="UniProtKB">
        <authorList>
            <consortium name="WormBaseParasite"/>
        </authorList>
    </citation>
    <scope>IDENTIFICATION</scope>
</reference>
<proteinExistence type="predicted"/>
<accession>A0AAF3J8M4</accession>
<sequence>MTEIFWYAHPLFLLVPLTYAMLAHLYQSHSDATTKFHEPSYFTSSQEVDPESQPSSYSIFASFFFACHSTIGTIIQLTCYDTYREFVFRLIRCENPIKKKKKLHPIARVAAALTKDVPKTNITERSRISKSSAMF</sequence>
<keyword evidence="1" id="KW-1133">Transmembrane helix</keyword>
<dbReference type="Proteomes" id="UP000887575">
    <property type="component" value="Unassembled WGS sequence"/>
</dbReference>
<evidence type="ECO:0000256" key="1">
    <source>
        <dbReference type="SAM" id="Phobius"/>
    </source>
</evidence>
<keyword evidence="2" id="KW-1185">Reference proteome</keyword>
<name>A0AAF3J8M4_9BILA</name>
<protein>
    <submittedName>
        <fullName evidence="3">Uncharacterized protein</fullName>
    </submittedName>
</protein>
<organism evidence="2 3">
    <name type="scientific">Mesorhabditis belari</name>
    <dbReference type="NCBI Taxonomy" id="2138241"/>
    <lineage>
        <taxon>Eukaryota</taxon>
        <taxon>Metazoa</taxon>
        <taxon>Ecdysozoa</taxon>
        <taxon>Nematoda</taxon>
        <taxon>Chromadorea</taxon>
        <taxon>Rhabditida</taxon>
        <taxon>Rhabditina</taxon>
        <taxon>Rhabditomorpha</taxon>
        <taxon>Rhabditoidea</taxon>
        <taxon>Rhabditidae</taxon>
        <taxon>Mesorhabditinae</taxon>
        <taxon>Mesorhabditis</taxon>
    </lineage>
</organism>
<keyword evidence="1" id="KW-0812">Transmembrane</keyword>
<feature type="transmembrane region" description="Helical" evidence="1">
    <location>
        <begin position="6"/>
        <end position="26"/>
    </location>
</feature>
<evidence type="ECO:0000313" key="3">
    <source>
        <dbReference type="WBParaSite" id="MBELARI_LOCUS3364"/>
    </source>
</evidence>
<evidence type="ECO:0000313" key="2">
    <source>
        <dbReference type="Proteomes" id="UP000887575"/>
    </source>
</evidence>
<keyword evidence="1" id="KW-0472">Membrane</keyword>